<accession>A0A401TJS5</accession>
<gene>
    <name evidence="2" type="ORF">chiPu_0027205</name>
</gene>
<comment type="caution">
    <text evidence="2">The sequence shown here is derived from an EMBL/GenBank/DDBJ whole genome shotgun (WGS) entry which is preliminary data.</text>
</comment>
<reference evidence="2 3" key="1">
    <citation type="journal article" date="2018" name="Nat. Ecol. Evol.">
        <title>Shark genomes provide insights into elasmobranch evolution and the origin of vertebrates.</title>
        <authorList>
            <person name="Hara Y"/>
            <person name="Yamaguchi K"/>
            <person name="Onimaru K"/>
            <person name="Kadota M"/>
            <person name="Koyanagi M"/>
            <person name="Keeley SD"/>
            <person name="Tatsumi K"/>
            <person name="Tanaka K"/>
            <person name="Motone F"/>
            <person name="Kageyama Y"/>
            <person name="Nozu R"/>
            <person name="Adachi N"/>
            <person name="Nishimura O"/>
            <person name="Nakagawa R"/>
            <person name="Tanegashima C"/>
            <person name="Kiyatake I"/>
            <person name="Matsumoto R"/>
            <person name="Murakumo K"/>
            <person name="Nishida K"/>
            <person name="Terakita A"/>
            <person name="Kuratani S"/>
            <person name="Sato K"/>
            <person name="Hyodo S Kuraku.S."/>
        </authorList>
    </citation>
    <scope>NUCLEOTIDE SEQUENCE [LARGE SCALE GENOMIC DNA]</scope>
</reference>
<feature type="compositionally biased region" description="Polar residues" evidence="1">
    <location>
        <begin position="45"/>
        <end position="59"/>
    </location>
</feature>
<protein>
    <submittedName>
        <fullName evidence="2">Uncharacterized protein</fullName>
    </submittedName>
</protein>
<dbReference type="EMBL" id="BEZZ01097768">
    <property type="protein sequence ID" value="GCC42899.1"/>
    <property type="molecule type" value="Genomic_DNA"/>
</dbReference>
<organism evidence="2 3">
    <name type="scientific">Chiloscyllium punctatum</name>
    <name type="common">Brownbanded bambooshark</name>
    <name type="synonym">Hemiscyllium punctatum</name>
    <dbReference type="NCBI Taxonomy" id="137246"/>
    <lineage>
        <taxon>Eukaryota</taxon>
        <taxon>Metazoa</taxon>
        <taxon>Chordata</taxon>
        <taxon>Craniata</taxon>
        <taxon>Vertebrata</taxon>
        <taxon>Chondrichthyes</taxon>
        <taxon>Elasmobranchii</taxon>
        <taxon>Galeomorphii</taxon>
        <taxon>Galeoidea</taxon>
        <taxon>Orectolobiformes</taxon>
        <taxon>Hemiscylliidae</taxon>
        <taxon>Chiloscyllium</taxon>
    </lineage>
</organism>
<keyword evidence="3" id="KW-1185">Reference proteome</keyword>
<dbReference type="Proteomes" id="UP000287033">
    <property type="component" value="Unassembled WGS sequence"/>
</dbReference>
<evidence type="ECO:0000313" key="3">
    <source>
        <dbReference type="Proteomes" id="UP000287033"/>
    </source>
</evidence>
<dbReference type="AlphaFoldDB" id="A0A401TJS5"/>
<evidence type="ECO:0000256" key="1">
    <source>
        <dbReference type="SAM" id="MobiDB-lite"/>
    </source>
</evidence>
<evidence type="ECO:0000313" key="2">
    <source>
        <dbReference type="EMBL" id="GCC42899.1"/>
    </source>
</evidence>
<proteinExistence type="predicted"/>
<feature type="compositionally biased region" description="Polar residues" evidence="1">
    <location>
        <begin position="12"/>
        <end position="21"/>
    </location>
</feature>
<name>A0A401TJS5_CHIPU</name>
<feature type="region of interest" description="Disordered" evidence="1">
    <location>
        <begin position="1"/>
        <end position="59"/>
    </location>
</feature>
<feature type="compositionally biased region" description="Low complexity" evidence="1">
    <location>
        <begin position="34"/>
        <end position="44"/>
    </location>
</feature>
<sequence>MAGSSLYRELGTETQNQSWDRSQYRIPVSHMQANRKPAAAPKANENTGSSDSAAPTDTELLNQAERAASGCNQWENGN</sequence>